<reference evidence="2 3" key="1">
    <citation type="submission" date="2015-01" db="EMBL/GenBank/DDBJ databases">
        <title>Genome of allotetraploid Gossypium barbadense reveals genomic plasticity and fiber elongation in cotton evolution.</title>
        <authorList>
            <person name="Chen X."/>
            <person name="Liu X."/>
            <person name="Zhao B."/>
            <person name="Zheng H."/>
            <person name="Hu Y."/>
            <person name="Lu G."/>
            <person name="Yang C."/>
            <person name="Chen J."/>
            <person name="Shan C."/>
            <person name="Zhang L."/>
            <person name="Zhou Y."/>
            <person name="Wang L."/>
            <person name="Guo W."/>
            <person name="Bai Y."/>
            <person name="Ruan J."/>
            <person name="Shangguan X."/>
            <person name="Mao Y."/>
            <person name="Jiang J."/>
            <person name="Zhu Y."/>
            <person name="Lei J."/>
            <person name="Kang H."/>
            <person name="Chen S."/>
            <person name="He X."/>
            <person name="Wang R."/>
            <person name="Wang Y."/>
            <person name="Chen J."/>
            <person name="Wang L."/>
            <person name="Yu S."/>
            <person name="Wang B."/>
            <person name="Wei J."/>
            <person name="Song S."/>
            <person name="Lu X."/>
            <person name="Gao Z."/>
            <person name="Gu W."/>
            <person name="Deng X."/>
            <person name="Ma D."/>
            <person name="Wang S."/>
            <person name="Liang W."/>
            <person name="Fang L."/>
            <person name="Cai C."/>
            <person name="Zhu X."/>
            <person name="Zhou B."/>
            <person name="Zhang Y."/>
            <person name="Chen Z."/>
            <person name="Xu S."/>
            <person name="Zhu R."/>
            <person name="Wang S."/>
            <person name="Zhang T."/>
            <person name="Zhao G."/>
        </authorList>
    </citation>
    <scope>NUCLEOTIDE SEQUENCE [LARGE SCALE GENOMIC DNA]</scope>
    <source>
        <strain evidence="3">cv. Xinhai21</strain>
        <tissue evidence="2">Leaf</tissue>
    </source>
</reference>
<feature type="region of interest" description="Disordered" evidence="1">
    <location>
        <begin position="96"/>
        <end position="121"/>
    </location>
</feature>
<feature type="compositionally biased region" description="Polar residues" evidence="1">
    <location>
        <begin position="101"/>
        <end position="110"/>
    </location>
</feature>
<feature type="region of interest" description="Disordered" evidence="1">
    <location>
        <begin position="137"/>
        <end position="181"/>
    </location>
</feature>
<organism evidence="2 3">
    <name type="scientific">Gossypium barbadense</name>
    <name type="common">Sea Island cotton</name>
    <name type="synonym">Hibiscus barbadensis</name>
    <dbReference type="NCBI Taxonomy" id="3634"/>
    <lineage>
        <taxon>Eukaryota</taxon>
        <taxon>Viridiplantae</taxon>
        <taxon>Streptophyta</taxon>
        <taxon>Embryophyta</taxon>
        <taxon>Tracheophyta</taxon>
        <taxon>Spermatophyta</taxon>
        <taxon>Magnoliopsida</taxon>
        <taxon>eudicotyledons</taxon>
        <taxon>Gunneridae</taxon>
        <taxon>Pentapetalae</taxon>
        <taxon>rosids</taxon>
        <taxon>malvids</taxon>
        <taxon>Malvales</taxon>
        <taxon>Malvaceae</taxon>
        <taxon>Malvoideae</taxon>
        <taxon>Gossypium</taxon>
    </lineage>
</organism>
<accession>A0A2P5YKL5</accession>
<sequence length="267" mass="29760">MSSSCGKKTVVRASKQQKGASSSGLTAKIPLLTTDSWDLFFAIIEPAYLELIIELCSTFYVQDVMTNFDDPETRSSWMRTTLTLSVATSTTLPRSAGTLWSPVQPSTTRATPRHQLSLPPRGISSMLSMRMIEKRRGTHPPEYRLAQSAEEGDPEDITDDVPPRHEDQPSQPPPPSHPVHAAASYTNISERLTRFEHKAPQAHHHIGSKNSTGKRFSTTAMSYSTMTIATTKYNILLAQDLWTNEPLTPLKYPPPLSRRLFSRTPVQ</sequence>
<evidence type="ECO:0000313" key="3">
    <source>
        <dbReference type="Proteomes" id="UP000239757"/>
    </source>
</evidence>
<evidence type="ECO:0000313" key="2">
    <source>
        <dbReference type="EMBL" id="PPS16114.1"/>
    </source>
</evidence>
<protein>
    <submittedName>
        <fullName evidence="2">Uncharacterized protein</fullName>
    </submittedName>
</protein>
<dbReference type="Proteomes" id="UP000239757">
    <property type="component" value="Unassembled WGS sequence"/>
</dbReference>
<name>A0A2P5YKL5_GOSBA</name>
<proteinExistence type="predicted"/>
<evidence type="ECO:0000256" key="1">
    <source>
        <dbReference type="SAM" id="MobiDB-lite"/>
    </source>
</evidence>
<dbReference type="EMBL" id="KZ663066">
    <property type="protein sequence ID" value="PPS16114.1"/>
    <property type="molecule type" value="Genomic_DNA"/>
</dbReference>
<gene>
    <name evidence="2" type="ORF">GOBAR_AA04467</name>
</gene>
<feature type="compositionally biased region" description="Acidic residues" evidence="1">
    <location>
        <begin position="150"/>
        <end position="159"/>
    </location>
</feature>
<dbReference type="AlphaFoldDB" id="A0A2P5YKL5"/>